<dbReference type="SUPFAM" id="SSF53448">
    <property type="entry name" value="Nucleotide-diphospho-sugar transferases"/>
    <property type="match status" value="1"/>
</dbReference>
<proteinExistence type="predicted"/>
<dbReference type="PANTHER" id="PTHR12726">
    <property type="entry name" value="CERAMIDE GLUCOSYLTRANSFERASE"/>
    <property type="match status" value="1"/>
</dbReference>
<evidence type="ECO:0000256" key="8">
    <source>
        <dbReference type="ARBA" id="ARBA00023136"/>
    </source>
</evidence>
<keyword evidence="4 10" id="KW-0328">Glycosyltransferase</keyword>
<dbReference type="AlphaFoldDB" id="A0AB39VXG3"/>
<evidence type="ECO:0000256" key="9">
    <source>
        <dbReference type="SAM" id="Phobius"/>
    </source>
</evidence>
<dbReference type="Pfam" id="PF13506">
    <property type="entry name" value="Glyco_transf_21"/>
    <property type="match status" value="1"/>
</dbReference>
<protein>
    <submittedName>
        <fullName evidence="10">Ceramide glucosyltransferase</fullName>
        <ecNumber evidence="10">2.4.1.80</ecNumber>
    </submittedName>
</protein>
<evidence type="ECO:0000256" key="7">
    <source>
        <dbReference type="ARBA" id="ARBA00022989"/>
    </source>
</evidence>
<gene>
    <name evidence="10" type="ORF">AB3G37_09800</name>
</gene>
<evidence type="ECO:0000256" key="4">
    <source>
        <dbReference type="ARBA" id="ARBA00022676"/>
    </source>
</evidence>
<dbReference type="CDD" id="cd02520">
    <property type="entry name" value="Glucosylceramide_synthase"/>
    <property type="match status" value="1"/>
</dbReference>
<keyword evidence="7 9" id="KW-1133">Transmembrane helix</keyword>
<accession>A0AB39VXG3</accession>
<keyword evidence="6 9" id="KW-0812">Transmembrane</keyword>
<name>A0AB39VXG3_9GAMM</name>
<dbReference type="GO" id="GO:0006679">
    <property type="term" value="P:glucosylceramide biosynthetic process"/>
    <property type="evidence" value="ECO:0007669"/>
    <property type="project" value="TreeGrafter"/>
</dbReference>
<evidence type="ECO:0000256" key="6">
    <source>
        <dbReference type="ARBA" id="ARBA00022692"/>
    </source>
</evidence>
<dbReference type="InterPro" id="IPR029044">
    <property type="entry name" value="Nucleotide-diphossugar_trans"/>
</dbReference>
<reference evidence="10" key="1">
    <citation type="submission" date="2024-07" db="EMBL/GenBank/DDBJ databases">
        <authorList>
            <person name="Biller S.J."/>
        </authorList>
    </citation>
    <scope>NUCLEOTIDE SEQUENCE</scope>
    <source>
        <strain evidence="10">WC2420</strain>
    </source>
</reference>
<evidence type="ECO:0000256" key="1">
    <source>
        <dbReference type="ARBA" id="ARBA00004141"/>
    </source>
</evidence>
<dbReference type="EC" id="2.4.1.80" evidence="10"/>
<dbReference type="PANTHER" id="PTHR12726:SF0">
    <property type="entry name" value="CERAMIDE GLUCOSYLTRANSFERASE"/>
    <property type="match status" value="1"/>
</dbReference>
<feature type="transmembrane region" description="Helical" evidence="9">
    <location>
        <begin position="6"/>
        <end position="28"/>
    </location>
</feature>
<keyword evidence="8 9" id="KW-0472">Membrane</keyword>
<dbReference type="InterPro" id="IPR025993">
    <property type="entry name" value="Ceramide_glucosylTrfase"/>
</dbReference>
<evidence type="ECO:0000256" key="5">
    <source>
        <dbReference type="ARBA" id="ARBA00022679"/>
    </source>
</evidence>
<feature type="transmembrane region" description="Helical" evidence="9">
    <location>
        <begin position="337"/>
        <end position="358"/>
    </location>
</feature>
<dbReference type="EMBL" id="CP165628">
    <property type="protein sequence ID" value="XDU74337.1"/>
    <property type="molecule type" value="Genomic_DNA"/>
</dbReference>
<comment type="subcellular location">
    <subcellularLocation>
        <location evidence="1">Membrane</location>
        <topology evidence="1">Multi-pass membrane protein</topology>
    </subcellularLocation>
</comment>
<dbReference type="GO" id="GO:0016020">
    <property type="term" value="C:membrane"/>
    <property type="evidence" value="ECO:0007669"/>
    <property type="project" value="UniProtKB-SubCell"/>
</dbReference>
<dbReference type="RefSeq" id="WP_009634991.1">
    <property type="nucleotide sequence ID" value="NZ_CP165628.1"/>
</dbReference>
<evidence type="ECO:0000256" key="2">
    <source>
        <dbReference type="ARBA" id="ARBA00004760"/>
    </source>
</evidence>
<keyword evidence="5 10" id="KW-0808">Transferase</keyword>
<dbReference type="GO" id="GO:0008120">
    <property type="term" value="F:ceramide glucosyltransferase activity"/>
    <property type="evidence" value="ECO:0007669"/>
    <property type="project" value="UniProtKB-EC"/>
</dbReference>
<sequence>MIITALVAAIICSVLVFMQFASLAVSLWRITRKMNQDALPETLPFIAVMRPLCGKDTYEEETLRSSFLLDYPDYEILFCVASQSDPVVGLVEQLMAEYPRQRARLLIGDDKISANPKLNNLNKAWFQTSAKWAVMADSNLLLPANYLQMLLSSYDEEAGMVSSPAIGVRPKNIWGALEAATLNTYQARWQFLSDWAGAGFAQGKTMFWRCDVLNNGGGMPALGREIAEDLAATKVVRRAGLKVRLAPQPFAHPIGKRSLSAVWGRQLRWARIRRSGVFWLFLPEITQGLLPALIAAIYLSASGNVSWYFPPALTVLWYAAEWIFARTLGWPHKWRDVLAMVIRDIMLPALWIWCWAGRSFVWRGTMLKNETSATVNEQHGK</sequence>
<organism evidence="10">
    <name type="scientific">Rouxiella sp. WC2420</name>
    <dbReference type="NCBI Taxonomy" id="3234145"/>
    <lineage>
        <taxon>Bacteria</taxon>
        <taxon>Pseudomonadati</taxon>
        <taxon>Pseudomonadota</taxon>
        <taxon>Gammaproteobacteria</taxon>
        <taxon>Enterobacterales</taxon>
        <taxon>Yersiniaceae</taxon>
        <taxon>Rouxiella</taxon>
    </lineage>
</organism>
<evidence type="ECO:0000313" key="10">
    <source>
        <dbReference type="EMBL" id="XDU74337.1"/>
    </source>
</evidence>
<comment type="pathway">
    <text evidence="3">Sphingolipid metabolism.</text>
</comment>
<comment type="pathway">
    <text evidence="2">Lipid metabolism; sphingolipid metabolism.</text>
</comment>
<evidence type="ECO:0000256" key="3">
    <source>
        <dbReference type="ARBA" id="ARBA00004991"/>
    </source>
</evidence>
<dbReference type="Gene3D" id="3.90.550.10">
    <property type="entry name" value="Spore Coat Polysaccharide Biosynthesis Protein SpsA, Chain A"/>
    <property type="match status" value="1"/>
</dbReference>
<feature type="transmembrane region" description="Helical" evidence="9">
    <location>
        <begin position="277"/>
        <end position="301"/>
    </location>
</feature>